<dbReference type="InterPro" id="IPR013783">
    <property type="entry name" value="Ig-like_fold"/>
</dbReference>
<evidence type="ECO:0000256" key="1">
    <source>
        <dbReference type="SAM" id="Phobius"/>
    </source>
</evidence>
<name>I3VQ19_9BETA</name>
<feature type="transmembrane region" description="Helical" evidence="1">
    <location>
        <begin position="329"/>
        <end position="351"/>
    </location>
</feature>
<evidence type="ECO:0000313" key="3">
    <source>
        <dbReference type="EMBL" id="AFK83863.1"/>
    </source>
</evidence>
<dbReference type="PROSITE" id="PS50835">
    <property type="entry name" value="IG_LIKE"/>
    <property type="match status" value="1"/>
</dbReference>
<keyword evidence="4" id="KW-1185">Reference proteome</keyword>
<dbReference type="Gene3D" id="2.60.40.10">
    <property type="entry name" value="Immunoglobulins"/>
    <property type="match status" value="1"/>
</dbReference>
<dbReference type="Pfam" id="PF07654">
    <property type="entry name" value="C1-set"/>
    <property type="match status" value="1"/>
</dbReference>
<reference evidence="3 4" key="1">
    <citation type="journal article" date="2012" name="J. Virol.">
        <title>A Novel Bat Herpesvirus Encodes Homologues of Major Histocompatibility Complex Classes I and II, C-Type Lectin, and a Unique Family of Immune-Related Genes.</title>
        <authorList>
            <person name="Zhang H."/>
            <person name="Todd S."/>
            <person name="Tachedjian M."/>
            <person name="Barr J.A."/>
            <person name="Luo M."/>
            <person name="Yu M."/>
            <person name="Marsh G.A."/>
            <person name="Crameri G."/>
            <person name="Wang L.F."/>
        </authorList>
    </citation>
    <scope>NUCLEOTIDE SEQUENCE [LARGE SCALE GENOMIC DNA]</scope>
    <source>
        <strain evidence="3">B7D8</strain>
    </source>
</reference>
<protein>
    <submittedName>
        <fullName evidence="3">B39.4</fullName>
    </submittedName>
</protein>
<keyword evidence="1" id="KW-0812">Transmembrane</keyword>
<keyword evidence="1" id="KW-0472">Membrane</keyword>
<dbReference type="KEGG" id="vg:80534753"/>
<dbReference type="GeneID" id="80534753"/>
<dbReference type="RefSeq" id="YP_010797050.1">
    <property type="nucleotide sequence ID" value="NC_076129.1"/>
</dbReference>
<evidence type="ECO:0000259" key="2">
    <source>
        <dbReference type="PROSITE" id="PS50835"/>
    </source>
</evidence>
<dbReference type="EMBL" id="JQ805139">
    <property type="protein sequence ID" value="AFK83863.1"/>
    <property type="molecule type" value="Genomic_DNA"/>
</dbReference>
<proteinExistence type="predicted"/>
<dbReference type="SUPFAM" id="SSF48726">
    <property type="entry name" value="Immunoglobulin"/>
    <property type="match status" value="1"/>
</dbReference>
<feature type="domain" description="Ig-like" evidence="2">
    <location>
        <begin position="223"/>
        <end position="315"/>
    </location>
</feature>
<accession>I3VQ19</accession>
<dbReference type="InterPro" id="IPR003597">
    <property type="entry name" value="Ig_C1-set"/>
</dbReference>
<organism evidence="3 4">
    <name type="scientific">miniopterid betaherpesvirus 1</name>
    <dbReference type="NCBI Taxonomy" id="3070189"/>
    <lineage>
        <taxon>Viruses</taxon>
        <taxon>Duplodnaviria</taxon>
        <taxon>Heunggongvirae</taxon>
        <taxon>Peploviricota</taxon>
        <taxon>Herviviricetes</taxon>
        <taxon>Herpesvirales</taxon>
        <taxon>Orthoherpesviridae</taxon>
        <taxon>Betaherpesvirinae</taxon>
        <taxon>Quwivirus</taxon>
        <taxon>Quwivirus miniopteridbeta1</taxon>
    </lineage>
</organism>
<dbReference type="InterPro" id="IPR036179">
    <property type="entry name" value="Ig-like_dom_sf"/>
</dbReference>
<dbReference type="InterPro" id="IPR007110">
    <property type="entry name" value="Ig-like_dom"/>
</dbReference>
<evidence type="ECO:0000313" key="4">
    <source>
        <dbReference type="Proteomes" id="UP000103899"/>
    </source>
</evidence>
<keyword evidence="1" id="KW-1133">Transmembrane helix</keyword>
<sequence length="412" mass="47150">MSVRRIDSSILQFLFIYVSAVRFGSGEPNLIVPGFLRINFTTWSDFSVFEGTNQTIPPEIDWGASMILDNGVTFAVYNASERDTDELVYGLNTSVLFQAFERFVDNDRAMHRNYTILRMPGSSRHLKSHTLTVKIERICFYSFERKQRSTIYGVFQGERHDYYEIFLTDSVQTTSRPIRRDRAFDDLSEQYGRPSRLRRVFERQHNETQDFCEVHFYKKLRAPTICVSHSRLNSTHLTLTCHVNGYKPDNVSVRWYVTGFSNGSGPMKPVVSTISKGSRETTVVTQVPWKNIISYFCGIHHDLLKDGVYVSDSLSSDEYLSLSGSHDRVLLSVMCYGGSVSLLLLFVGTLARRNFINAVSSICMVRWSYSLKECLALTSQSFSHMVKLGTAVTFIRTRWKFFGVGDDVARLV</sequence>
<dbReference type="Proteomes" id="UP000103899">
    <property type="component" value="Segment"/>
</dbReference>